<feature type="compositionally biased region" description="Low complexity" evidence="1">
    <location>
        <begin position="192"/>
        <end position="204"/>
    </location>
</feature>
<proteinExistence type="predicted"/>
<dbReference type="AlphaFoldDB" id="A0A4Y9XJM4"/>
<comment type="caution">
    <text evidence="2">The sequence shown here is derived from an EMBL/GenBank/DDBJ whole genome shotgun (WGS) entry which is preliminary data.</text>
</comment>
<name>A0A4Y9XJM4_9AGAM</name>
<protein>
    <submittedName>
        <fullName evidence="2">Uncharacterized protein</fullName>
    </submittedName>
</protein>
<feature type="region of interest" description="Disordered" evidence="1">
    <location>
        <begin position="1"/>
        <end position="24"/>
    </location>
</feature>
<dbReference type="EMBL" id="SEOQ01001957">
    <property type="protein sequence ID" value="TFY50186.1"/>
    <property type="molecule type" value="Genomic_DNA"/>
</dbReference>
<feature type="compositionally biased region" description="Acidic residues" evidence="1">
    <location>
        <begin position="263"/>
        <end position="278"/>
    </location>
</feature>
<evidence type="ECO:0000313" key="3">
    <source>
        <dbReference type="Proteomes" id="UP000298327"/>
    </source>
</evidence>
<feature type="non-terminal residue" evidence="2">
    <location>
        <position position="1"/>
    </location>
</feature>
<reference evidence="2 3" key="1">
    <citation type="submission" date="2019-02" db="EMBL/GenBank/DDBJ databases">
        <title>Genome sequencing of the rare red list fungi Dentipellis fragilis.</title>
        <authorList>
            <person name="Buettner E."/>
            <person name="Kellner H."/>
        </authorList>
    </citation>
    <scope>NUCLEOTIDE SEQUENCE [LARGE SCALE GENOMIC DNA]</scope>
    <source>
        <strain evidence="2 3">DSM 105465</strain>
    </source>
</reference>
<feature type="compositionally biased region" description="Polar residues" evidence="1">
    <location>
        <begin position="291"/>
        <end position="300"/>
    </location>
</feature>
<organism evidence="2 3">
    <name type="scientific">Dentipellis fragilis</name>
    <dbReference type="NCBI Taxonomy" id="205917"/>
    <lineage>
        <taxon>Eukaryota</taxon>
        <taxon>Fungi</taxon>
        <taxon>Dikarya</taxon>
        <taxon>Basidiomycota</taxon>
        <taxon>Agaricomycotina</taxon>
        <taxon>Agaricomycetes</taxon>
        <taxon>Russulales</taxon>
        <taxon>Hericiaceae</taxon>
        <taxon>Dentipellis</taxon>
    </lineage>
</organism>
<accession>A0A4Y9XJM4</accession>
<dbReference type="Proteomes" id="UP000298327">
    <property type="component" value="Unassembled WGS sequence"/>
</dbReference>
<keyword evidence="3" id="KW-1185">Reference proteome</keyword>
<evidence type="ECO:0000313" key="2">
    <source>
        <dbReference type="EMBL" id="TFY50186.1"/>
    </source>
</evidence>
<evidence type="ECO:0000256" key="1">
    <source>
        <dbReference type="SAM" id="MobiDB-lite"/>
    </source>
</evidence>
<feature type="region of interest" description="Disordered" evidence="1">
    <location>
        <begin position="150"/>
        <end position="376"/>
    </location>
</feature>
<gene>
    <name evidence="2" type="ORF">EVG20_g11668</name>
</gene>
<sequence length="376" mass="39978">RPQRRRPTDNSQAAASSDTDDNDMYMTCAVPPSPVFTLGPNGLPVGFHPNFLYALKKAKDLKGTDFNIKYPPLFTLTNDVYKRVRDDTHSGCKRINSLIMRKAISEDYDTKFAEGEFDELRSPPRAKPVSNYLPADNAAMLRELPFGMSTRNSSRHASRASSVLADTEPDQSPSPVASLRGPSPVASVPEYSQAASVPPSSPAATSIGEPGYQSGTGEGEQEPDLEDSDGRASEQDESPGSAVRSDDDEDRGGPQASGSLAQEQDEESDPESASETDSDDNRPLEAPRGSPSLTVAQEQVEQPEPASDADTDDDKPLEAPRGSGSQSPMAQDAEPEPAPAGAAEPSAKNSRKGRPSLDINPKKKRRVGSLGGPGDA</sequence>